<dbReference type="GO" id="GO:0016559">
    <property type="term" value="P:peroxisome fission"/>
    <property type="evidence" value="ECO:0007669"/>
    <property type="project" value="TreeGrafter"/>
</dbReference>
<dbReference type="PRINTS" id="PR00195">
    <property type="entry name" value="DYNAMIN"/>
</dbReference>
<dbReference type="Pfam" id="PF00350">
    <property type="entry name" value="Dynamin_N"/>
    <property type="match status" value="1"/>
</dbReference>
<dbReference type="GO" id="GO:0006897">
    <property type="term" value="P:endocytosis"/>
    <property type="evidence" value="ECO:0007669"/>
    <property type="project" value="TreeGrafter"/>
</dbReference>
<dbReference type="InterPro" id="IPR000375">
    <property type="entry name" value="Dynamin_stalk"/>
</dbReference>
<dbReference type="InterPro" id="IPR022812">
    <property type="entry name" value="Dynamin"/>
</dbReference>
<dbReference type="PANTHER" id="PTHR11566">
    <property type="entry name" value="DYNAMIN"/>
    <property type="match status" value="1"/>
</dbReference>
<feature type="region of interest" description="Disordered" evidence="3">
    <location>
        <begin position="340"/>
        <end position="367"/>
    </location>
</feature>
<dbReference type="AlphaFoldDB" id="A0AAE0TU93"/>
<proteinExistence type="predicted"/>
<feature type="domain" description="Dynamin-type G" evidence="4">
    <location>
        <begin position="1"/>
        <end position="250"/>
    </location>
</feature>
<evidence type="ECO:0000259" key="4">
    <source>
        <dbReference type="PROSITE" id="PS51718"/>
    </source>
</evidence>
<dbReference type="GO" id="GO:0005525">
    <property type="term" value="F:GTP binding"/>
    <property type="evidence" value="ECO:0007669"/>
    <property type="project" value="InterPro"/>
</dbReference>
<dbReference type="Proteomes" id="UP001274830">
    <property type="component" value="Unassembled WGS sequence"/>
</dbReference>
<keyword evidence="1" id="KW-0547">Nucleotide-binding</keyword>
<dbReference type="SUPFAM" id="SSF52540">
    <property type="entry name" value="P-loop containing nucleoside triphosphate hydrolases"/>
    <property type="match status" value="1"/>
</dbReference>
<name>A0AAE0TU93_9PEZI</name>
<dbReference type="PROSITE" id="PS51718">
    <property type="entry name" value="G_DYNAMIN_2"/>
    <property type="match status" value="1"/>
</dbReference>
<dbReference type="CDD" id="cd08771">
    <property type="entry name" value="DLP_1"/>
    <property type="match status" value="1"/>
</dbReference>
<dbReference type="GO" id="GO:0048312">
    <property type="term" value="P:intracellular distribution of mitochondria"/>
    <property type="evidence" value="ECO:0007669"/>
    <property type="project" value="TreeGrafter"/>
</dbReference>
<evidence type="ECO:0000256" key="2">
    <source>
        <dbReference type="ARBA" id="ARBA00023134"/>
    </source>
</evidence>
<accession>A0AAE0TU93</accession>
<feature type="compositionally biased region" description="Acidic residues" evidence="3">
    <location>
        <begin position="351"/>
        <end position="363"/>
    </location>
</feature>
<organism evidence="5 6">
    <name type="scientific">Recurvomyces mirabilis</name>
    <dbReference type="NCBI Taxonomy" id="574656"/>
    <lineage>
        <taxon>Eukaryota</taxon>
        <taxon>Fungi</taxon>
        <taxon>Dikarya</taxon>
        <taxon>Ascomycota</taxon>
        <taxon>Pezizomycotina</taxon>
        <taxon>Dothideomycetes</taxon>
        <taxon>Dothideomycetidae</taxon>
        <taxon>Mycosphaerellales</taxon>
        <taxon>Teratosphaeriaceae</taxon>
        <taxon>Recurvomyces</taxon>
    </lineage>
</organism>
<dbReference type="PANTHER" id="PTHR11566:SF21">
    <property type="entry name" value="DYNAMIN RELATED PROTEIN 1, ISOFORM A"/>
    <property type="match status" value="1"/>
</dbReference>
<dbReference type="GO" id="GO:0000266">
    <property type="term" value="P:mitochondrial fission"/>
    <property type="evidence" value="ECO:0007669"/>
    <property type="project" value="TreeGrafter"/>
</dbReference>
<sequence length="525" mass="58778">MQDDALPLSINVSIIPHSSREEASKVLLTTFDREVDSFDDLPKINSDAGTAMGLRELGPNNGAPTFARDVLRICVSGPTGLHLSVVDLPGIIQVPSEGQTDDDVEAVHSLVDSYMMSKRSIILAVVQAGNDISNQPVIRKCRQFDPSGERTIGVITKPDLINKTAEGRIAQLARNEDTTKLKLGFFLIKNPSPEETERGLTTYDREAIERDFFTSAPWKNQKLNPDRLGVQNLRAFLQELLERHIRKEIPKVRQELKRLERQTAEQLLMLGGPRKTTADLRIHLSRLAMKFDNICSSALQGNYDDSRFFGSAGGEIPPTRLRAIVHSENVGYANLMRTKGEKRRVGAREESDNDVESGSEADDGGGQILVTESAMKEWVKKRLEAFLDALVSHLTDEEHTRQRLREGILAALEAMKKNADEELNRLWIDEAQQPVTYNHYYTDNIQKARNDSARKALKKAMDETTHQDYGGRIHISNNNVDIQNLLGLLQDRIVVNMDEQACSEGRGALNAYYKVGFSASDVKQF</sequence>
<evidence type="ECO:0000313" key="5">
    <source>
        <dbReference type="EMBL" id="KAK3672639.1"/>
    </source>
</evidence>
<dbReference type="Gene3D" id="3.40.50.300">
    <property type="entry name" value="P-loop containing nucleotide triphosphate hydrolases"/>
    <property type="match status" value="1"/>
</dbReference>
<dbReference type="Pfam" id="PF01031">
    <property type="entry name" value="Dynamin_M"/>
    <property type="match status" value="1"/>
</dbReference>
<dbReference type="InterPro" id="IPR001401">
    <property type="entry name" value="Dynamin_GTPase"/>
</dbReference>
<gene>
    <name evidence="5" type="ORF">LTR78_007451</name>
</gene>
<dbReference type="InterPro" id="IPR045063">
    <property type="entry name" value="Dynamin_N"/>
</dbReference>
<dbReference type="InterPro" id="IPR030381">
    <property type="entry name" value="G_DYNAMIN_dom"/>
</dbReference>
<evidence type="ECO:0000313" key="6">
    <source>
        <dbReference type="Proteomes" id="UP001274830"/>
    </source>
</evidence>
<dbReference type="GO" id="GO:0016020">
    <property type="term" value="C:membrane"/>
    <property type="evidence" value="ECO:0007669"/>
    <property type="project" value="TreeGrafter"/>
</dbReference>
<dbReference type="GO" id="GO:0003924">
    <property type="term" value="F:GTPase activity"/>
    <property type="evidence" value="ECO:0007669"/>
    <property type="project" value="InterPro"/>
</dbReference>
<protein>
    <recommendedName>
        <fullName evidence="4">Dynamin-type G domain-containing protein</fullName>
    </recommendedName>
</protein>
<evidence type="ECO:0000256" key="1">
    <source>
        <dbReference type="ARBA" id="ARBA00022741"/>
    </source>
</evidence>
<dbReference type="SMART" id="SM00053">
    <property type="entry name" value="DYNc"/>
    <property type="match status" value="1"/>
</dbReference>
<evidence type="ECO:0000256" key="3">
    <source>
        <dbReference type="SAM" id="MobiDB-lite"/>
    </source>
</evidence>
<dbReference type="GO" id="GO:0008017">
    <property type="term" value="F:microtubule binding"/>
    <property type="evidence" value="ECO:0007669"/>
    <property type="project" value="TreeGrafter"/>
</dbReference>
<dbReference type="GO" id="GO:0005739">
    <property type="term" value="C:mitochondrion"/>
    <property type="evidence" value="ECO:0007669"/>
    <property type="project" value="TreeGrafter"/>
</dbReference>
<keyword evidence="2" id="KW-0342">GTP-binding</keyword>
<dbReference type="EMBL" id="JAUTXT010000031">
    <property type="protein sequence ID" value="KAK3672639.1"/>
    <property type="molecule type" value="Genomic_DNA"/>
</dbReference>
<dbReference type="InterPro" id="IPR027417">
    <property type="entry name" value="P-loop_NTPase"/>
</dbReference>
<reference evidence="5" key="1">
    <citation type="submission" date="2023-07" db="EMBL/GenBank/DDBJ databases">
        <title>Black Yeasts Isolated from many extreme environments.</title>
        <authorList>
            <person name="Coleine C."/>
            <person name="Stajich J.E."/>
            <person name="Selbmann L."/>
        </authorList>
    </citation>
    <scope>NUCLEOTIDE SEQUENCE</scope>
    <source>
        <strain evidence="5">CCFEE 5485</strain>
    </source>
</reference>
<comment type="caution">
    <text evidence="5">The sequence shown here is derived from an EMBL/GenBank/DDBJ whole genome shotgun (WGS) entry which is preliminary data.</text>
</comment>
<dbReference type="GO" id="GO:0005874">
    <property type="term" value="C:microtubule"/>
    <property type="evidence" value="ECO:0007669"/>
    <property type="project" value="TreeGrafter"/>
</dbReference>
<keyword evidence="6" id="KW-1185">Reference proteome</keyword>